<evidence type="ECO:0000313" key="3">
    <source>
        <dbReference type="EMBL" id="QJA87549.1"/>
    </source>
</evidence>
<dbReference type="PANTHER" id="PTHR41287">
    <property type="match status" value="1"/>
</dbReference>
<dbReference type="EMBL" id="MT142219">
    <property type="protein sequence ID" value="QJA76344.1"/>
    <property type="molecule type" value="Genomic_DNA"/>
</dbReference>
<evidence type="ECO:0000259" key="1">
    <source>
        <dbReference type="Pfam" id="PF20441"/>
    </source>
</evidence>
<name>A0A6M3K2J7_9ZZZZ</name>
<dbReference type="AlphaFoldDB" id="A0A6M3K2J7"/>
<dbReference type="PANTHER" id="PTHR41287:SF1">
    <property type="entry name" value="PROTEIN YMFN"/>
    <property type="match status" value="1"/>
</dbReference>
<accession>A0A6M3K2J7</accession>
<feature type="domain" description="Terminase large subunit-like endonuclease" evidence="1">
    <location>
        <begin position="10"/>
        <end position="211"/>
    </location>
</feature>
<organism evidence="2">
    <name type="scientific">viral metagenome</name>
    <dbReference type="NCBI Taxonomy" id="1070528"/>
    <lineage>
        <taxon>unclassified sequences</taxon>
        <taxon>metagenomes</taxon>
        <taxon>organismal metagenomes</taxon>
    </lineage>
</organism>
<evidence type="ECO:0000313" key="2">
    <source>
        <dbReference type="EMBL" id="QJA76344.1"/>
    </source>
</evidence>
<dbReference type="GO" id="GO:0004519">
    <property type="term" value="F:endonuclease activity"/>
    <property type="evidence" value="ECO:0007669"/>
    <property type="project" value="InterPro"/>
</dbReference>
<dbReference type="Pfam" id="PF20441">
    <property type="entry name" value="TerL_nuclease"/>
    <property type="match status" value="1"/>
</dbReference>
<dbReference type="EMBL" id="MT142715">
    <property type="protein sequence ID" value="QJA87549.1"/>
    <property type="molecule type" value="Genomic_DNA"/>
</dbReference>
<gene>
    <name evidence="2" type="ORF">MM415A01530_0005</name>
    <name evidence="3" type="ORF">MM415B02960_0007</name>
</gene>
<dbReference type="InterPro" id="IPR046462">
    <property type="entry name" value="TerL_nuclease"/>
</dbReference>
<sequence length="225" mass="25659">MKISWSKTIAQFKGRFGVAGIDLSSVEDLTCCVYLFPREDNRLLVDVLMRTWCPESKVHDKKNKYRDQYQAWEREGWLHATEGSAVDYDFVRREIVGDSKIVQLELIGVDRGFDGVGFSIALGNDLGHSEKRPIIITCTNNPVKMGPICQEFERRLLERQINHGGNPILRFMIDSVSVREDADGNKKPDKDKSQGKIDGVVALLYALDRLMRSKPKPTLRMPVLY</sequence>
<reference evidence="2" key="1">
    <citation type="submission" date="2020-03" db="EMBL/GenBank/DDBJ databases">
        <title>The deep terrestrial virosphere.</title>
        <authorList>
            <person name="Holmfeldt K."/>
            <person name="Nilsson E."/>
            <person name="Simone D."/>
            <person name="Lopez-Fernandez M."/>
            <person name="Wu X."/>
            <person name="de Brujin I."/>
            <person name="Lundin D."/>
            <person name="Andersson A."/>
            <person name="Bertilsson S."/>
            <person name="Dopson M."/>
        </authorList>
    </citation>
    <scope>NUCLEOTIDE SEQUENCE</scope>
    <source>
        <strain evidence="2">MM415A01530</strain>
        <strain evidence="3">MM415B02960</strain>
    </source>
</reference>
<dbReference type="InterPro" id="IPR005021">
    <property type="entry name" value="Terminase_largesu-like"/>
</dbReference>
<proteinExistence type="predicted"/>
<protein>
    <submittedName>
        <fullName evidence="2">Putative terminase</fullName>
    </submittedName>
</protein>